<organism evidence="3">
    <name type="scientific">Gardnerella piotii</name>
    <dbReference type="NCBI Taxonomy" id="2792977"/>
    <lineage>
        <taxon>Bacteria</taxon>
        <taxon>Bacillati</taxon>
        <taxon>Actinomycetota</taxon>
        <taxon>Actinomycetes</taxon>
        <taxon>Bifidobacteriales</taxon>
        <taxon>Bifidobacteriaceae</taxon>
        <taxon>Gardnerella</taxon>
    </lineage>
</organism>
<feature type="region of interest" description="Disordered" evidence="1">
    <location>
        <begin position="50"/>
        <end position="132"/>
    </location>
</feature>
<keyword evidence="2" id="KW-0812">Transmembrane</keyword>
<feature type="compositionally biased region" description="Polar residues" evidence="1">
    <location>
        <begin position="96"/>
        <end position="130"/>
    </location>
</feature>
<feature type="compositionally biased region" description="Low complexity" evidence="1">
    <location>
        <begin position="53"/>
        <end position="69"/>
    </location>
</feature>
<evidence type="ECO:0008006" key="4">
    <source>
        <dbReference type="Google" id="ProtNLM"/>
    </source>
</evidence>
<gene>
    <name evidence="3" type="ORF">ABZU02_04635</name>
</gene>
<feature type="region of interest" description="Disordered" evidence="1">
    <location>
        <begin position="258"/>
        <end position="278"/>
    </location>
</feature>
<protein>
    <recommendedName>
        <fullName evidence="4">LPXTG-motif protein cell wall anchor domain protein</fullName>
    </recommendedName>
</protein>
<evidence type="ECO:0000313" key="3">
    <source>
        <dbReference type="EMBL" id="XCS43254.1"/>
    </source>
</evidence>
<feature type="transmembrane region" description="Helical" evidence="2">
    <location>
        <begin position="768"/>
        <end position="789"/>
    </location>
</feature>
<name>A0AAU8NN92_9BIFI</name>
<evidence type="ECO:0000256" key="1">
    <source>
        <dbReference type="SAM" id="MobiDB-lite"/>
    </source>
</evidence>
<accession>A0AAU8NN92</accession>
<sequence length="805" mass="87913">MRNLHCGGHFLRFLRSICSKTACARRAIVALFVVVATILATFMIMPSASMGASSQNESNQEQTQSQTKSENVEPKTARDVNAAKSAGTVVKDGAKESNTAEPKNPQTSSKQGVSNVGSAQNVDSTKQPNNAVDVAKDVTKDIAKDAKKSDAARILQRKRRALVSTRAATGKVEFPQECIDKGKNTLPSCYKIDYYNGANVVKSSNPVEVQRGSSITITPEFKFRVGKKQKTNVPEGVWFKLEDGEDSVPSWANFEKDSGATKVQDTENQKDFSGSVTLRPGKWDRGSHKFKIGIYHPADTKGKRIDVSVKIARSGSGDLTLNVYNHEDSDSTRSEINDKTGITFESGEDGKYSEITPIFIDSKSAKEPGFIYHHMICHKDGSDGSGDSNENYTVDKVNGLSLSAKNSNSGIQTQFKHVENNKPSTGADAYAVYEKGDDSITERSQSWITGKPQAQSDGTFECKVFAVKDTKLIHIRNRHVPKDVKDSSVSDEFSSKIKDKKSIAQLFVNPESNMVDSSLWTNSNDITKTIDWDYKTIKIVFKSKKKKQLEVKDGDLKLNVYPFKSNDAGSGSASSALADGDTVSVMKGMELKPFIEATSEADSQKEINLKILCSKGEKPKESDASDAGGSGTKSIQSNTDFKYTKWVDPSRLGFNFPDNSQIKCTSSEGEQSCIPDGATTKFAARTYASAMFKSTEAGDYKCVVYALKKPDALNKFNDEATKTDVTPEKISTSFKGANLTANKDFAQLAFKIHVPEDFTLPHTGGQNWNLQLGAVAAVMVSVLAAGFVASQSEACRKLLYERRRC</sequence>
<dbReference type="EMBL" id="CP160091">
    <property type="protein sequence ID" value="XCS43254.1"/>
    <property type="molecule type" value="Genomic_DNA"/>
</dbReference>
<keyword evidence="2" id="KW-1133">Transmembrane helix</keyword>
<keyword evidence="2" id="KW-0472">Membrane</keyword>
<reference evidence="3" key="1">
    <citation type="submission" date="2024-06" db="EMBL/GenBank/DDBJ databases">
        <title>Vaginal Lactobacillus fatty acid response mechanisms reveal a metabolite-targeted strategy for bacterial vaginosis treatment.</title>
        <authorList>
            <person name="Zhu M."/>
            <person name="Blainey P.C."/>
            <person name="Bloom S.M."/>
            <person name="Kwon D.S."/>
        </authorList>
    </citation>
    <scope>NUCLEOTIDE SEQUENCE</scope>
    <source>
        <strain evidence="3">0809_588_1_1_BHK4</strain>
    </source>
</reference>
<proteinExistence type="predicted"/>
<feature type="compositionally biased region" description="Basic and acidic residues" evidence="1">
    <location>
        <begin position="258"/>
        <end position="270"/>
    </location>
</feature>
<evidence type="ECO:0000256" key="2">
    <source>
        <dbReference type="SAM" id="Phobius"/>
    </source>
</evidence>
<dbReference type="AlphaFoldDB" id="A0AAU8NN92"/>